<dbReference type="InterPro" id="IPR023875">
    <property type="entry name" value="DNA_repair_put"/>
</dbReference>
<name>A0A1D3TQM5_9FIRM</name>
<dbReference type="Proteomes" id="UP000199315">
    <property type="component" value="Unassembled WGS sequence"/>
</dbReference>
<protein>
    <submittedName>
        <fullName evidence="2">Probable DNA metabolism protein</fullName>
    </submittedName>
</protein>
<dbReference type="OrthoDB" id="5290748at2"/>
<dbReference type="RefSeq" id="WP_091230488.1">
    <property type="nucleotide sequence ID" value="NZ_FMKA01000002.1"/>
</dbReference>
<evidence type="ECO:0000313" key="3">
    <source>
        <dbReference type="Proteomes" id="UP000199315"/>
    </source>
</evidence>
<accession>A0A1D3TQM5</accession>
<dbReference type="AlphaFoldDB" id="A0A1D3TQM5"/>
<feature type="domain" description="DUF4130" evidence="1">
    <location>
        <begin position="88"/>
        <end position="253"/>
    </location>
</feature>
<dbReference type="Pfam" id="PF13566">
    <property type="entry name" value="DUF4130"/>
    <property type="match status" value="1"/>
</dbReference>
<dbReference type="InterPro" id="IPR025404">
    <property type="entry name" value="DUF4130"/>
</dbReference>
<reference evidence="2 3" key="1">
    <citation type="submission" date="2016-09" db="EMBL/GenBank/DDBJ databases">
        <authorList>
            <person name="Capua I."/>
            <person name="De Benedictis P."/>
            <person name="Joannis T."/>
            <person name="Lombin L.H."/>
            <person name="Cattoli G."/>
        </authorList>
    </citation>
    <scope>NUCLEOTIDE SEQUENCE [LARGE SCALE GENOMIC DNA]</scope>
    <source>
        <strain evidence="2 3">GluBS11</strain>
    </source>
</reference>
<keyword evidence="3" id="KW-1185">Reference proteome</keyword>
<dbReference type="EMBL" id="FMKA01000002">
    <property type="protein sequence ID" value="SCP95815.1"/>
    <property type="molecule type" value="Genomic_DNA"/>
</dbReference>
<gene>
    <name evidence="2" type="ORF">SAMN05421730_1002222</name>
</gene>
<sequence length="255" mass="29546">MNQKIFICEDSLDGIMTALHEALYSGIDREYLKICIGDEGNFTLFSEYIYVETDPEKAEKTAHMLRLRLGAEGYYGICHAAMSFEEDKADAILGMVMTGLSMKDGRMVMDHISDKAVGRVFELSRTVSNEAHHHLGFIRFRELKNGVLLSEITPKNDILTLVAPHFEDRLGCEDWMIYDRNRSLFAVHRRGSRWGIVSGETLDMDRAAELSEREEEFQDLWKRFCSSVSIRERENTELQQQNLPLRFRKNMTEFE</sequence>
<dbReference type="STRING" id="1619234.SAMN05421730_1002222"/>
<evidence type="ECO:0000313" key="2">
    <source>
        <dbReference type="EMBL" id="SCP95815.1"/>
    </source>
</evidence>
<dbReference type="NCBIfam" id="TIGR03915">
    <property type="entry name" value="SAM_7_link_chp"/>
    <property type="match status" value="1"/>
</dbReference>
<organism evidence="2 3">
    <name type="scientific">Anaerobium acetethylicum</name>
    <dbReference type="NCBI Taxonomy" id="1619234"/>
    <lineage>
        <taxon>Bacteria</taxon>
        <taxon>Bacillati</taxon>
        <taxon>Bacillota</taxon>
        <taxon>Clostridia</taxon>
        <taxon>Lachnospirales</taxon>
        <taxon>Lachnospiraceae</taxon>
        <taxon>Anaerobium</taxon>
    </lineage>
</organism>
<evidence type="ECO:0000259" key="1">
    <source>
        <dbReference type="Pfam" id="PF13566"/>
    </source>
</evidence>
<proteinExistence type="predicted"/>